<feature type="compositionally biased region" description="Acidic residues" evidence="1">
    <location>
        <begin position="96"/>
        <end position="109"/>
    </location>
</feature>
<dbReference type="GeneID" id="19329726"/>
<dbReference type="eggNOG" id="ENOG502S9TA">
    <property type="taxonomic scope" value="Eukaryota"/>
</dbReference>
<feature type="region of interest" description="Disordered" evidence="1">
    <location>
        <begin position="191"/>
        <end position="212"/>
    </location>
</feature>
<proteinExistence type="predicted"/>
<feature type="compositionally biased region" description="Polar residues" evidence="1">
    <location>
        <begin position="74"/>
        <end position="88"/>
    </location>
</feature>
<name>R8B8X8_PHAM7</name>
<keyword evidence="3" id="KW-1185">Reference proteome</keyword>
<dbReference type="HOGENOM" id="CLU_559202_0_0_1"/>
<dbReference type="OrthoDB" id="5408302at2759"/>
<dbReference type="Proteomes" id="UP000014074">
    <property type="component" value="Unassembled WGS sequence"/>
</dbReference>
<evidence type="ECO:0000256" key="1">
    <source>
        <dbReference type="SAM" id="MobiDB-lite"/>
    </source>
</evidence>
<dbReference type="EMBL" id="KB933378">
    <property type="protein sequence ID" value="EON95743.1"/>
    <property type="molecule type" value="Genomic_DNA"/>
</dbReference>
<dbReference type="KEGG" id="tmn:UCRPA7_8835"/>
<gene>
    <name evidence="2" type="ORF">UCRPA7_8835</name>
</gene>
<reference evidence="3" key="1">
    <citation type="journal article" date="2013" name="Genome Announc.">
        <title>Draft genome sequence of the ascomycete Phaeoacremonium aleophilum strain UCR-PA7, a causal agent of the esca disease complex in grapevines.</title>
        <authorList>
            <person name="Blanco-Ulate B."/>
            <person name="Rolshausen P."/>
            <person name="Cantu D."/>
        </authorList>
    </citation>
    <scope>NUCLEOTIDE SEQUENCE [LARGE SCALE GENOMIC DNA]</scope>
    <source>
        <strain evidence="3">UCR-PA7</strain>
    </source>
</reference>
<sequence>MSVGLQHFPSVIDKDRDASALIDHEQPVAPAPSQISSADKVAAYQAALAEAAHKAAASGKFRRDSSPPAPAELTITSPTTGSQPSTADHNNRDPAFDDYDDYDNYNDDDLGNGLDDYDFDDDAIIAEANASALANDSDGFYGQEFGFYSAPAQQSHHAHHGSTSSNSSSLSAQNLYEYSNGGFFGPSGVNRSTSGRVVSREPNLTPITERSEYSNRNSIMSLTLPPAIGSEGRNSGSLQSPGLAQLAMMADDSDMSLSALLRLRNKTWGGSQASLVSSPRDQSPRSDRAGPGERGDGAASPWGIPSAGGYLGVANHGRKNSAFSLWSNSDAGSGSGSPTMTMNMAFPSIPAHSAAPVNIMPSPIFSPPAPPAQQPSPVPQCPPVFEDEEIHDDAPPIENSSMSNSGLWMKSPSETSHTNMISPISPTVASGPSRRPGMGHRHKGSADSISYIKEEDSGETRWVVERRRTAETGEVEILGREVLEGGRI</sequence>
<evidence type="ECO:0000313" key="2">
    <source>
        <dbReference type="EMBL" id="EON95743.1"/>
    </source>
</evidence>
<feature type="region of interest" description="Disordered" evidence="1">
    <location>
        <begin position="270"/>
        <end position="303"/>
    </location>
</feature>
<accession>R8B8X8</accession>
<feature type="region of interest" description="Disordered" evidence="1">
    <location>
        <begin position="55"/>
        <end position="109"/>
    </location>
</feature>
<evidence type="ECO:0000313" key="3">
    <source>
        <dbReference type="Proteomes" id="UP000014074"/>
    </source>
</evidence>
<feature type="compositionally biased region" description="Basic and acidic residues" evidence="1">
    <location>
        <begin position="282"/>
        <end position="296"/>
    </location>
</feature>
<dbReference type="AlphaFoldDB" id="R8B8X8"/>
<dbReference type="RefSeq" id="XP_007919536.1">
    <property type="nucleotide sequence ID" value="XM_007921345.1"/>
</dbReference>
<feature type="compositionally biased region" description="Polar residues" evidence="1">
    <location>
        <begin position="398"/>
        <end position="430"/>
    </location>
</feature>
<feature type="compositionally biased region" description="Basic and acidic residues" evidence="1">
    <location>
        <begin position="12"/>
        <end position="26"/>
    </location>
</feature>
<feature type="region of interest" description="Disordered" evidence="1">
    <location>
        <begin position="395"/>
        <end position="460"/>
    </location>
</feature>
<protein>
    <submittedName>
        <fullName evidence="2">Uncharacterized protein</fullName>
    </submittedName>
</protein>
<organism evidence="2 3">
    <name type="scientific">Phaeoacremonium minimum (strain UCR-PA7)</name>
    <name type="common">Esca disease fungus</name>
    <name type="synonym">Togninia minima</name>
    <dbReference type="NCBI Taxonomy" id="1286976"/>
    <lineage>
        <taxon>Eukaryota</taxon>
        <taxon>Fungi</taxon>
        <taxon>Dikarya</taxon>
        <taxon>Ascomycota</taxon>
        <taxon>Pezizomycotina</taxon>
        <taxon>Sordariomycetes</taxon>
        <taxon>Sordariomycetidae</taxon>
        <taxon>Togniniales</taxon>
        <taxon>Togniniaceae</taxon>
        <taxon>Phaeoacremonium</taxon>
    </lineage>
</organism>
<feature type="region of interest" description="Disordered" evidence="1">
    <location>
        <begin position="1"/>
        <end position="37"/>
    </location>
</feature>